<gene>
    <name evidence="3" type="ORF">PXEA_LOCUS25426</name>
</gene>
<evidence type="ECO:0000256" key="1">
    <source>
        <dbReference type="SAM" id="MobiDB-lite"/>
    </source>
</evidence>
<name>A0A448XAC2_9PLAT</name>
<accession>A0A448XAC2</accession>
<keyword evidence="4" id="KW-1185">Reference proteome</keyword>
<organism evidence="3 4">
    <name type="scientific">Protopolystoma xenopodis</name>
    <dbReference type="NCBI Taxonomy" id="117903"/>
    <lineage>
        <taxon>Eukaryota</taxon>
        <taxon>Metazoa</taxon>
        <taxon>Spiralia</taxon>
        <taxon>Lophotrochozoa</taxon>
        <taxon>Platyhelminthes</taxon>
        <taxon>Monogenea</taxon>
        <taxon>Polyopisthocotylea</taxon>
        <taxon>Polystomatidea</taxon>
        <taxon>Polystomatidae</taxon>
        <taxon>Protopolystoma</taxon>
    </lineage>
</organism>
<keyword evidence="2" id="KW-0732">Signal</keyword>
<dbReference type="AlphaFoldDB" id="A0A448XAC2"/>
<feature type="chain" id="PRO_5019517525" evidence="2">
    <location>
        <begin position="18"/>
        <end position="203"/>
    </location>
</feature>
<evidence type="ECO:0000313" key="4">
    <source>
        <dbReference type="Proteomes" id="UP000784294"/>
    </source>
</evidence>
<feature type="signal peptide" evidence="2">
    <location>
        <begin position="1"/>
        <end position="17"/>
    </location>
</feature>
<protein>
    <submittedName>
        <fullName evidence="3">Uncharacterized protein</fullName>
    </submittedName>
</protein>
<reference evidence="3" key="1">
    <citation type="submission" date="2018-11" db="EMBL/GenBank/DDBJ databases">
        <authorList>
            <consortium name="Pathogen Informatics"/>
        </authorList>
    </citation>
    <scope>NUCLEOTIDE SEQUENCE</scope>
</reference>
<proteinExistence type="predicted"/>
<feature type="compositionally biased region" description="Basic and acidic residues" evidence="1">
    <location>
        <begin position="46"/>
        <end position="59"/>
    </location>
</feature>
<dbReference type="EMBL" id="CAAALY010128886">
    <property type="protein sequence ID" value="VEL31986.1"/>
    <property type="molecule type" value="Genomic_DNA"/>
</dbReference>
<feature type="region of interest" description="Disordered" evidence="1">
    <location>
        <begin position="46"/>
        <end position="92"/>
    </location>
</feature>
<evidence type="ECO:0000313" key="3">
    <source>
        <dbReference type="EMBL" id="VEL31986.1"/>
    </source>
</evidence>
<comment type="caution">
    <text evidence="3">The sequence shown here is derived from an EMBL/GenBank/DDBJ whole genome shotgun (WGS) entry which is preliminary data.</text>
</comment>
<sequence>MIPLLGLLFTRLRIADRQTVCSSAAVYVKNPLIRILVQAVEQVSRRNDAEKQTQSRSEQDMLEQNAEMDKAHRTTRRKKKQQQMQTLRSEKEGWKMSTEHLETLLSTEVCSSCGHCYQAELELRHLRPFSSYQVHLFSSLATRFFPATSTPQRDDLHRGFGHPLTSTLWFRTPATGPSRPVRLLMAQAIGPTAIKLTWQVGDW</sequence>
<dbReference type="Proteomes" id="UP000784294">
    <property type="component" value="Unassembled WGS sequence"/>
</dbReference>
<evidence type="ECO:0000256" key="2">
    <source>
        <dbReference type="SAM" id="SignalP"/>
    </source>
</evidence>